<reference evidence="1" key="1">
    <citation type="submission" date="2018-05" db="EMBL/GenBank/DDBJ databases">
        <authorList>
            <person name="Lanie J.A."/>
            <person name="Ng W.-L."/>
            <person name="Kazmierczak K.M."/>
            <person name="Andrzejewski T.M."/>
            <person name="Davidsen T.M."/>
            <person name="Wayne K.J."/>
            <person name="Tettelin H."/>
            <person name="Glass J.I."/>
            <person name="Rusch D."/>
            <person name="Podicherti R."/>
            <person name="Tsui H.-C.T."/>
            <person name="Winkler M.E."/>
        </authorList>
    </citation>
    <scope>NUCLEOTIDE SEQUENCE</scope>
</reference>
<evidence type="ECO:0000313" key="1">
    <source>
        <dbReference type="EMBL" id="SVD80266.1"/>
    </source>
</evidence>
<protein>
    <submittedName>
        <fullName evidence="1">Uncharacterized protein</fullName>
    </submittedName>
</protein>
<dbReference type="AlphaFoldDB" id="A0A382YAC5"/>
<gene>
    <name evidence="1" type="ORF">METZ01_LOCUS433120</name>
</gene>
<proteinExistence type="predicted"/>
<sequence>MNFKKKILKKIKKKIKKKKFFCTRCERTNHYVEKCHASTFSDGIIIIATREELIKRVFIKTI</sequence>
<name>A0A382YAC5_9ZZZZ</name>
<dbReference type="EMBL" id="UINC01174240">
    <property type="protein sequence ID" value="SVD80266.1"/>
    <property type="molecule type" value="Genomic_DNA"/>
</dbReference>
<organism evidence="1">
    <name type="scientific">marine metagenome</name>
    <dbReference type="NCBI Taxonomy" id="408172"/>
    <lineage>
        <taxon>unclassified sequences</taxon>
        <taxon>metagenomes</taxon>
        <taxon>ecological metagenomes</taxon>
    </lineage>
</organism>
<accession>A0A382YAC5</accession>